<accession>A0A840TR88</accession>
<comment type="caution">
    <text evidence="2">The sequence shown here is derived from an EMBL/GenBank/DDBJ whole genome shotgun (WGS) entry which is preliminary data.</text>
</comment>
<proteinExistence type="predicted"/>
<feature type="domain" description="Methyltransferase type 11" evidence="1">
    <location>
        <begin position="70"/>
        <end position="114"/>
    </location>
</feature>
<evidence type="ECO:0000313" key="3">
    <source>
        <dbReference type="Proteomes" id="UP000557307"/>
    </source>
</evidence>
<sequence>MPKMNLISRQSKKQIIFELLRIRARLYKYFKKSKIQSKKLHFGCGNNKINGWLNVDLTDSDLIVDLACGVLPFPNEIFSVAVSQHVIEHLYIENELLPLLKEINRTLEVNGELWLSCPDMEKICNEYLKNKGQDLLADRLKRYPDFSIGELPTQQIINDLFHQNGEHKNLFDFELLKWVLIKSNFRDVVKVNEKIFNDRFPEFPHRNDDFVSLYIKAIK</sequence>
<evidence type="ECO:0000259" key="1">
    <source>
        <dbReference type="Pfam" id="PF08241"/>
    </source>
</evidence>
<keyword evidence="2" id="KW-0808">Transferase</keyword>
<evidence type="ECO:0000313" key="2">
    <source>
        <dbReference type="EMBL" id="MBB5284237.1"/>
    </source>
</evidence>
<organism evidence="2 3">
    <name type="scientific">Rhabdobacter roseus</name>
    <dbReference type="NCBI Taxonomy" id="1655419"/>
    <lineage>
        <taxon>Bacteria</taxon>
        <taxon>Pseudomonadati</taxon>
        <taxon>Bacteroidota</taxon>
        <taxon>Cytophagia</taxon>
        <taxon>Cytophagales</taxon>
        <taxon>Cytophagaceae</taxon>
        <taxon>Rhabdobacter</taxon>
    </lineage>
</organism>
<dbReference type="SUPFAM" id="SSF53335">
    <property type="entry name" value="S-adenosyl-L-methionine-dependent methyltransferases"/>
    <property type="match status" value="1"/>
</dbReference>
<dbReference type="GO" id="GO:0008757">
    <property type="term" value="F:S-adenosylmethionine-dependent methyltransferase activity"/>
    <property type="evidence" value="ECO:0007669"/>
    <property type="project" value="InterPro"/>
</dbReference>
<reference evidence="2 3" key="1">
    <citation type="submission" date="2020-08" db="EMBL/GenBank/DDBJ databases">
        <title>Genomic Encyclopedia of Type Strains, Phase IV (KMG-IV): sequencing the most valuable type-strain genomes for metagenomic binning, comparative biology and taxonomic classification.</title>
        <authorList>
            <person name="Goeker M."/>
        </authorList>
    </citation>
    <scope>NUCLEOTIDE SEQUENCE [LARGE SCALE GENOMIC DNA]</scope>
    <source>
        <strain evidence="2 3">DSM 105074</strain>
    </source>
</reference>
<dbReference type="InterPro" id="IPR013216">
    <property type="entry name" value="Methyltransf_11"/>
</dbReference>
<dbReference type="Pfam" id="PF08241">
    <property type="entry name" value="Methyltransf_11"/>
    <property type="match status" value="1"/>
</dbReference>
<name>A0A840TR88_9BACT</name>
<dbReference type="AlphaFoldDB" id="A0A840TR88"/>
<dbReference type="Gene3D" id="3.40.50.150">
    <property type="entry name" value="Vaccinia Virus protein VP39"/>
    <property type="match status" value="1"/>
</dbReference>
<protein>
    <submittedName>
        <fullName evidence="2">Putative SAM-dependent methyltransferase</fullName>
    </submittedName>
</protein>
<dbReference type="InterPro" id="IPR029063">
    <property type="entry name" value="SAM-dependent_MTases_sf"/>
</dbReference>
<keyword evidence="3" id="KW-1185">Reference proteome</keyword>
<gene>
    <name evidence="2" type="ORF">HNQ92_002380</name>
</gene>
<keyword evidence="2" id="KW-0489">Methyltransferase</keyword>
<dbReference type="Proteomes" id="UP000557307">
    <property type="component" value="Unassembled WGS sequence"/>
</dbReference>
<dbReference type="GO" id="GO:0032259">
    <property type="term" value="P:methylation"/>
    <property type="evidence" value="ECO:0007669"/>
    <property type="project" value="UniProtKB-KW"/>
</dbReference>
<dbReference type="EMBL" id="JACHGF010000003">
    <property type="protein sequence ID" value="MBB5284237.1"/>
    <property type="molecule type" value="Genomic_DNA"/>
</dbReference>